<proteinExistence type="predicted"/>
<dbReference type="GO" id="GO:0007409">
    <property type="term" value="P:axonogenesis"/>
    <property type="evidence" value="ECO:0007669"/>
    <property type="project" value="TreeGrafter"/>
</dbReference>
<protein>
    <recommendedName>
        <fullName evidence="1">Spatacsin C-terminal domain-containing protein</fullName>
    </recommendedName>
</protein>
<dbReference type="Proteomes" id="UP001311232">
    <property type="component" value="Unassembled WGS sequence"/>
</dbReference>
<dbReference type="EMBL" id="JAHHUM010002043">
    <property type="protein sequence ID" value="KAK5606919.1"/>
    <property type="molecule type" value="Genomic_DNA"/>
</dbReference>
<dbReference type="GO" id="GO:0045202">
    <property type="term" value="C:synapse"/>
    <property type="evidence" value="ECO:0007669"/>
    <property type="project" value="TreeGrafter"/>
</dbReference>
<evidence type="ECO:0000259" key="1">
    <source>
        <dbReference type="Pfam" id="PF14649"/>
    </source>
</evidence>
<dbReference type="GO" id="GO:0007268">
    <property type="term" value="P:chemical synaptic transmission"/>
    <property type="evidence" value="ECO:0007669"/>
    <property type="project" value="TreeGrafter"/>
</dbReference>
<gene>
    <name evidence="2" type="ORF">CRENBAI_013300</name>
</gene>
<dbReference type="GO" id="GO:0005737">
    <property type="term" value="C:cytoplasm"/>
    <property type="evidence" value="ECO:0007669"/>
    <property type="project" value="TreeGrafter"/>
</dbReference>
<dbReference type="Pfam" id="PF14649">
    <property type="entry name" value="Spatacsin_C"/>
    <property type="match status" value="1"/>
</dbReference>
<keyword evidence="3" id="KW-1185">Reference proteome</keyword>
<reference evidence="2 3" key="1">
    <citation type="submission" date="2021-06" db="EMBL/GenBank/DDBJ databases">
        <authorList>
            <person name="Palmer J.M."/>
        </authorList>
    </citation>
    <scope>NUCLEOTIDE SEQUENCE [LARGE SCALE GENOMIC DNA]</scope>
    <source>
        <strain evidence="2 3">MEX-2019</strain>
        <tissue evidence="2">Muscle</tissue>
    </source>
</reference>
<dbReference type="PANTHER" id="PTHR13650:SF0">
    <property type="entry name" value="SPATACSIN"/>
    <property type="match status" value="1"/>
</dbReference>
<dbReference type="AlphaFoldDB" id="A0AAV9RCZ8"/>
<dbReference type="InterPro" id="IPR028103">
    <property type="entry name" value="Spatacsin"/>
</dbReference>
<dbReference type="GO" id="GO:0048489">
    <property type="term" value="P:synaptic vesicle transport"/>
    <property type="evidence" value="ECO:0007669"/>
    <property type="project" value="TreeGrafter"/>
</dbReference>
<dbReference type="PANTHER" id="PTHR13650">
    <property type="entry name" value="SPATACSIN"/>
    <property type="match status" value="1"/>
</dbReference>
<dbReference type="InterPro" id="IPR028107">
    <property type="entry name" value="Spatacsin_C_dom"/>
</dbReference>
<organism evidence="2 3">
    <name type="scientific">Crenichthys baileyi</name>
    <name type="common">White River springfish</name>
    <dbReference type="NCBI Taxonomy" id="28760"/>
    <lineage>
        <taxon>Eukaryota</taxon>
        <taxon>Metazoa</taxon>
        <taxon>Chordata</taxon>
        <taxon>Craniata</taxon>
        <taxon>Vertebrata</taxon>
        <taxon>Euteleostomi</taxon>
        <taxon>Actinopterygii</taxon>
        <taxon>Neopterygii</taxon>
        <taxon>Teleostei</taxon>
        <taxon>Neoteleostei</taxon>
        <taxon>Acanthomorphata</taxon>
        <taxon>Ovalentaria</taxon>
        <taxon>Atherinomorphae</taxon>
        <taxon>Cyprinodontiformes</taxon>
        <taxon>Goodeidae</taxon>
        <taxon>Crenichthys</taxon>
    </lineage>
</organism>
<name>A0AAV9RCZ8_9TELE</name>
<dbReference type="GO" id="GO:0030424">
    <property type="term" value="C:axon"/>
    <property type="evidence" value="ECO:0007669"/>
    <property type="project" value="TreeGrafter"/>
</dbReference>
<sequence>MRLPGTLRQVPTPGLAPGSHLVDKFALVENLDFFYYIYHGRPSFAYGNFLIQQLGVCSDVQLLLQKVWLQVYRLALKCFNMPSVTSSAVCFCELLGICSLKLRVDIRSMNAILQHWNQLDRHTPAQNLQTLISKAVKLVNAEPRAAEELLHYLEAAVADSLEQRGISRSSHEAAQEWALPVQFCQLHSLELSPVYPNHCAEDRQFIHFLLFVQLHNFPPQQVRSLVCLFGPTLQAHLGIAFQDLQVHSQRRVGGPEEELGFLRTEEAELFQALLQSQEEQMPCRFLLHKAVVQQCPVLAVLSACQQRTEKFTEAKTKLLDFQRTLVTLRNGGPGTAGSLPLQWVESQASVLLLTMLQCCSSQYDLHRLLQLLADVDKLLKSNGPDFRKLSQLSKLLQGSGVTLPLRLLQCIPPSIQQEEFQLIVDALQTGGHYSQARQVAELADLPVHRLLLSQLLQEVNIHKTNWQWMRLETRVAFWKKCHMRLKADGTDPGSASQFFRSQSEVAIPPTGHESKTEILDIQERCLLLQLTAHWLSLQIPTPVDELERLEKKFWLCEVQKHILTATIEKESVFNLPPPAITPETNAYEVFMKEFSFSNIPDLNMEKYLSLEGFQSHSEKQEELDTESELGVEERRVLALLIGQLLDKGGIHEASRVCRHFTIHSPDVRVVLHCHALACGAMVPEPHEETSEAAEMKALTNSPSLSSLSSFVMLPLLEDAVTVQIQKLVSQCCHGSSYCKQILSLYQLSKELQCPFNHIRREDPHSVLKNLLMLEQPDRFRMAKTFIKAQGLNADTVAELVSDALVQGLLASTQELQPGEKQIFRPSDGQESLIQLIRLCEDSNIVGLKLMEYLHNVPLRNLNSVVELLIVAHSCFSLTCNMEGIVRVLQAARHLSHTYLAPGEHYSLLVRLLTGIGRYNEMTYIFDLLHQNHCFEMLLRKKVDTERGQSSSLKTALLDYIKRCLPADSEKHNMVALCFSMRREIGENHEIAARTQLKMIESQDWVVTPDLKSSLVKVLGLLKDSAESFSKDSCVRQASRCVRRAKLITLQLHLLNQGSNLCIINLKPAELHNAIMALPQCYQVFVVSEAYCYSPDWAEILYQKVVLKGDFFYLEDLKRHRPLTSSLFEDIFKKLDSTPSSVSSNLKRLLTHCDDVFTRYRLAYQQNLYDVTKTLLQDNKTYSYMNDRLNSKALI</sequence>
<accession>A0AAV9RCZ8</accession>
<evidence type="ECO:0000313" key="3">
    <source>
        <dbReference type="Proteomes" id="UP001311232"/>
    </source>
</evidence>
<feature type="domain" description="Spatacsin C-terminal" evidence="1">
    <location>
        <begin position="845"/>
        <end position="1134"/>
    </location>
</feature>
<comment type="caution">
    <text evidence="2">The sequence shown here is derived from an EMBL/GenBank/DDBJ whole genome shotgun (WGS) entry which is preliminary data.</text>
</comment>
<dbReference type="GO" id="GO:0008088">
    <property type="term" value="P:axo-dendritic transport"/>
    <property type="evidence" value="ECO:0007669"/>
    <property type="project" value="TreeGrafter"/>
</dbReference>
<dbReference type="GO" id="GO:0030425">
    <property type="term" value="C:dendrite"/>
    <property type="evidence" value="ECO:0007669"/>
    <property type="project" value="TreeGrafter"/>
</dbReference>
<evidence type="ECO:0000313" key="2">
    <source>
        <dbReference type="EMBL" id="KAK5606919.1"/>
    </source>
</evidence>